<dbReference type="EMBL" id="LZFO01000029">
    <property type="protein sequence ID" value="OFI05349.1"/>
    <property type="molecule type" value="Genomic_DNA"/>
</dbReference>
<dbReference type="OrthoDB" id="2078722at2"/>
<dbReference type="RefSeq" id="WP_070110766.1">
    <property type="nucleotide sequence ID" value="NZ_LZFO01000029.1"/>
</dbReference>
<protein>
    <submittedName>
        <fullName evidence="1">Uncharacterized protein</fullName>
    </submittedName>
</protein>
<comment type="caution">
    <text evidence="1">The sequence shown here is derived from an EMBL/GenBank/DDBJ whole genome shotgun (WGS) entry which is preliminary data.</text>
</comment>
<evidence type="ECO:0000313" key="1">
    <source>
        <dbReference type="EMBL" id="OFI05349.1"/>
    </source>
</evidence>
<accession>A0A1E8EXT4</accession>
<evidence type="ECO:0000313" key="2">
    <source>
        <dbReference type="Proteomes" id="UP000175744"/>
    </source>
</evidence>
<organism evidence="1 2">
    <name type="scientific">Clostridium acetireducens DSM 10703</name>
    <dbReference type="NCBI Taxonomy" id="1121290"/>
    <lineage>
        <taxon>Bacteria</taxon>
        <taxon>Bacillati</taxon>
        <taxon>Bacillota</taxon>
        <taxon>Clostridia</taxon>
        <taxon>Eubacteriales</taxon>
        <taxon>Clostridiaceae</taxon>
        <taxon>Clostridium</taxon>
    </lineage>
</organism>
<proteinExistence type="predicted"/>
<dbReference type="Proteomes" id="UP000175744">
    <property type="component" value="Unassembled WGS sequence"/>
</dbReference>
<gene>
    <name evidence="1" type="ORF">CLOACE_17970</name>
</gene>
<keyword evidence="2" id="KW-1185">Reference proteome</keyword>
<dbReference type="AlphaFoldDB" id="A0A1E8EXT4"/>
<dbReference type="PATRIC" id="fig|1121290.3.peg.1788"/>
<sequence length="391" mass="47013">MRTASFAKTSKGKKYAEYIESIIEENLDTSIINAYYLLLNEYYIDTFANISDRVKGDIIRTNGVLKVFNKYILNKKEILIEGNKTFVSTGDDIKKIIKKHFIIKDKLENKDFLIEEAVYSSIYKQFREGYLNKKIHEIKANAKKLVELRKEEYIDQLYDSYKEEYIKKVILSRQIYKREVNYNEYLRIPYMKENAVNRIAFELCIKDLSCRFGYTYTCGATKIRNNNHVLEKLQELHKGNLKEIIEELQKNRKWTDAKIANKLLIPSSSLKYIRKCLQIKKIRNYRSQEGDLLNSKDEVIIDSFYHKHNITHNRKLKIKYIDNKGKSRYIKPDWELYDGTIVEYFGYYGENYKLRNKKKLDLYNKRRYRYIVLMPRDLNRLEKIFSKYIIE</sequence>
<reference evidence="1 2" key="1">
    <citation type="submission" date="2016-06" db="EMBL/GenBank/DDBJ databases">
        <title>Genome sequence of Clostridium acetireducens DSM 10703.</title>
        <authorList>
            <person name="Poehlein A."/>
            <person name="Fluechter S."/>
            <person name="Duerre P."/>
            <person name="Daniel R."/>
        </authorList>
    </citation>
    <scope>NUCLEOTIDE SEQUENCE [LARGE SCALE GENOMIC DNA]</scope>
    <source>
        <strain evidence="1 2">DSM 10703</strain>
    </source>
</reference>
<name>A0A1E8EXT4_9CLOT</name>